<keyword evidence="2" id="KW-0812">Transmembrane</keyword>
<dbReference type="Proteomes" id="UP000824890">
    <property type="component" value="Unassembled WGS sequence"/>
</dbReference>
<evidence type="ECO:0000256" key="1">
    <source>
        <dbReference type="SAM" id="MobiDB-lite"/>
    </source>
</evidence>
<reference evidence="4 5" key="2">
    <citation type="submission" date="2021-05" db="EMBL/GenBank/DDBJ databases">
        <title>Genome Assembly of Synthetic Allotetraploid Brassica napus Reveals Homoeologous Exchanges between Subgenomes.</title>
        <authorList>
            <person name="Davis J.T."/>
        </authorList>
    </citation>
    <scope>NUCLEOTIDE SEQUENCE [LARGE SCALE GENOMIC DNA]</scope>
    <source>
        <strain evidence="5">cv. Da-Ae</strain>
        <tissue evidence="4">Seedling</tissue>
    </source>
</reference>
<organism evidence="3">
    <name type="scientific">Brassica napus</name>
    <name type="common">Rape</name>
    <dbReference type="NCBI Taxonomy" id="3708"/>
    <lineage>
        <taxon>Eukaryota</taxon>
        <taxon>Viridiplantae</taxon>
        <taxon>Streptophyta</taxon>
        <taxon>Embryophyta</taxon>
        <taxon>Tracheophyta</taxon>
        <taxon>Spermatophyta</taxon>
        <taxon>Magnoliopsida</taxon>
        <taxon>eudicotyledons</taxon>
        <taxon>Gunneridae</taxon>
        <taxon>Pentapetalae</taxon>
        <taxon>rosids</taxon>
        <taxon>malvids</taxon>
        <taxon>Brassicales</taxon>
        <taxon>Brassicaceae</taxon>
        <taxon>Brassiceae</taxon>
        <taxon>Brassica</taxon>
    </lineage>
</organism>
<sequence>MLKFLMWVWSGSEKHELSQDKIGRLRNIISLSGQQKHISCVLTLCLIYIYICVWSGLEVVICNDGSIRWNRTPAAISEQASATSRESPEDKTFKKSSELKSFDIST</sequence>
<name>A0A816K8B2_BRANA</name>
<evidence type="ECO:0000313" key="5">
    <source>
        <dbReference type="Proteomes" id="UP000824890"/>
    </source>
</evidence>
<keyword evidence="2" id="KW-1133">Transmembrane helix</keyword>
<accession>A0A816K8B2</accession>
<dbReference type="AlphaFoldDB" id="A0A816K8B2"/>
<feature type="transmembrane region" description="Helical" evidence="2">
    <location>
        <begin position="38"/>
        <end position="57"/>
    </location>
</feature>
<feature type="compositionally biased region" description="Basic and acidic residues" evidence="1">
    <location>
        <begin position="86"/>
        <end position="106"/>
    </location>
</feature>
<dbReference type="Gramene" id="CDY05363">
    <property type="protein sequence ID" value="CDY05363"/>
    <property type="gene ID" value="GSBRNA2T00120233001"/>
</dbReference>
<evidence type="ECO:0000313" key="3">
    <source>
        <dbReference type="EMBL" id="CAF1921052.1"/>
    </source>
</evidence>
<protein>
    <submittedName>
        <fullName evidence="3">(rape) hypothetical protein</fullName>
    </submittedName>
</protein>
<dbReference type="EMBL" id="HG994366">
    <property type="protein sequence ID" value="CAF1921052.1"/>
    <property type="molecule type" value="Genomic_DNA"/>
</dbReference>
<dbReference type="Proteomes" id="UP001295469">
    <property type="component" value="Chromosome C02"/>
</dbReference>
<keyword evidence="5" id="KW-1185">Reference proteome</keyword>
<dbReference type="EMBL" id="JAGKQM010000012">
    <property type="protein sequence ID" value="KAH0900045.1"/>
    <property type="molecule type" value="Genomic_DNA"/>
</dbReference>
<proteinExistence type="predicted"/>
<evidence type="ECO:0000313" key="4">
    <source>
        <dbReference type="EMBL" id="KAH0900045.1"/>
    </source>
</evidence>
<gene>
    <name evidence="3" type="ORF">DARMORV10_C02P59660.1</name>
    <name evidence="4" type="ORF">HID58_049613</name>
</gene>
<reference evidence="3" key="1">
    <citation type="submission" date="2021-01" db="EMBL/GenBank/DDBJ databases">
        <authorList>
            <consortium name="Genoscope - CEA"/>
            <person name="William W."/>
        </authorList>
    </citation>
    <scope>NUCLEOTIDE SEQUENCE</scope>
</reference>
<feature type="region of interest" description="Disordered" evidence="1">
    <location>
        <begin position="78"/>
        <end position="106"/>
    </location>
</feature>
<keyword evidence="2" id="KW-0472">Membrane</keyword>
<evidence type="ECO:0000256" key="2">
    <source>
        <dbReference type="SAM" id="Phobius"/>
    </source>
</evidence>